<evidence type="ECO:0000313" key="10">
    <source>
        <dbReference type="EMBL" id="VDK42848.1"/>
    </source>
</evidence>
<evidence type="ECO:0000256" key="4">
    <source>
        <dbReference type="ARBA" id="ARBA00022824"/>
    </source>
</evidence>
<gene>
    <name evidence="10" type="ORF">ASIM_LOCUS10358</name>
</gene>
<dbReference type="GO" id="GO:0000139">
    <property type="term" value="C:Golgi membrane"/>
    <property type="evidence" value="ECO:0007669"/>
    <property type="project" value="UniProtKB-SubCell"/>
</dbReference>
<sequence length="227" mass="25638">MQYNSRQEGFTNGSLGGLSHEMIASDPMLQAAKQIGGQFAQQQKEREWSVKYDSSDRAVPPRYDVNAPDLYIPVMAFISYILLCGFVLGIQQRFSPEQLVYIRYLRMDINLIAFLVGGKLAYYTALSYTSIAIVFFLLRTVKNFVLDIYNNYGDGRKRKIYLLIFISFTQPFIMWWLTSGVTRAVANDKLELAGLALSGVGVSLKPKAELPLTDDGEVDYEALLKMP</sequence>
<keyword evidence="3 9" id="KW-0812">Transmembrane</keyword>
<dbReference type="OrthoDB" id="337750at2759"/>
<dbReference type="GO" id="GO:0030134">
    <property type="term" value="C:COPII-coated ER to Golgi transport vesicle"/>
    <property type="evidence" value="ECO:0007669"/>
    <property type="project" value="TreeGrafter"/>
</dbReference>
<organism evidence="12">
    <name type="scientific">Anisakis simplex</name>
    <name type="common">Herring worm</name>
    <dbReference type="NCBI Taxonomy" id="6269"/>
    <lineage>
        <taxon>Eukaryota</taxon>
        <taxon>Metazoa</taxon>
        <taxon>Ecdysozoa</taxon>
        <taxon>Nematoda</taxon>
        <taxon>Chromadorea</taxon>
        <taxon>Rhabditida</taxon>
        <taxon>Spirurina</taxon>
        <taxon>Ascaridomorpha</taxon>
        <taxon>Ascaridoidea</taxon>
        <taxon>Anisakidae</taxon>
        <taxon>Anisakis</taxon>
        <taxon>Anisakis simplex complex</taxon>
    </lineage>
</organism>
<dbReference type="GO" id="GO:0015031">
    <property type="term" value="P:protein transport"/>
    <property type="evidence" value="ECO:0007669"/>
    <property type="project" value="UniProtKB-KW"/>
</dbReference>
<accession>A0A0M3JS69</accession>
<reference evidence="12" key="1">
    <citation type="submission" date="2017-02" db="UniProtKB">
        <authorList>
            <consortium name="WormBaseParasite"/>
        </authorList>
    </citation>
    <scope>IDENTIFICATION</scope>
</reference>
<feature type="transmembrane region" description="Helical" evidence="9">
    <location>
        <begin position="111"/>
        <end position="138"/>
    </location>
</feature>
<keyword evidence="2 9" id="KW-0813">Transport</keyword>
<keyword evidence="7 9" id="KW-0333">Golgi apparatus</keyword>
<dbReference type="Proteomes" id="UP000267096">
    <property type="component" value="Unassembled WGS sequence"/>
</dbReference>
<dbReference type="PANTHER" id="PTHR14083">
    <property type="entry name" value="YIP1 INTERACTING FACTOR HOMOLOG YIF1 PROTEIN"/>
    <property type="match status" value="1"/>
</dbReference>
<dbReference type="WBParaSite" id="ASIM_0001080001-mRNA-1">
    <property type="protein sequence ID" value="ASIM_0001080001-mRNA-1"/>
    <property type="gene ID" value="ASIM_0001080001"/>
</dbReference>
<dbReference type="EMBL" id="UYRR01030996">
    <property type="protein sequence ID" value="VDK42848.1"/>
    <property type="molecule type" value="Genomic_DNA"/>
</dbReference>
<reference evidence="10 11" key="2">
    <citation type="submission" date="2018-11" db="EMBL/GenBank/DDBJ databases">
        <authorList>
            <consortium name="Pathogen Informatics"/>
        </authorList>
    </citation>
    <scope>NUCLEOTIDE SEQUENCE [LARGE SCALE GENOMIC DNA]</scope>
</reference>
<feature type="transmembrane region" description="Helical" evidence="9">
    <location>
        <begin position="70"/>
        <end position="90"/>
    </location>
</feature>
<dbReference type="GO" id="GO:0005789">
    <property type="term" value="C:endoplasmic reticulum membrane"/>
    <property type="evidence" value="ECO:0007669"/>
    <property type="project" value="UniProtKB-SubCell"/>
</dbReference>
<proteinExistence type="inferred from homology"/>
<keyword evidence="5 9" id="KW-0653">Protein transport</keyword>
<keyword evidence="11" id="KW-1185">Reference proteome</keyword>
<protein>
    <recommendedName>
        <fullName evidence="9">Protein YIF1</fullName>
    </recommendedName>
</protein>
<comment type="function">
    <text evidence="9">Has a role in transport between endoplasmic reticulum and Golgi.</text>
</comment>
<dbReference type="GO" id="GO:0005793">
    <property type="term" value="C:endoplasmic reticulum-Golgi intermediate compartment"/>
    <property type="evidence" value="ECO:0007669"/>
    <property type="project" value="UniProtKB-UniRule"/>
</dbReference>
<feature type="transmembrane region" description="Helical" evidence="9">
    <location>
        <begin position="158"/>
        <end position="177"/>
    </location>
</feature>
<evidence type="ECO:0000256" key="3">
    <source>
        <dbReference type="ARBA" id="ARBA00022692"/>
    </source>
</evidence>
<evidence type="ECO:0000313" key="12">
    <source>
        <dbReference type="WBParaSite" id="ASIM_0001080001-mRNA-1"/>
    </source>
</evidence>
<dbReference type="AlphaFoldDB" id="A0A0M3JS69"/>
<evidence type="ECO:0000256" key="6">
    <source>
        <dbReference type="ARBA" id="ARBA00022989"/>
    </source>
</evidence>
<keyword evidence="4 9" id="KW-0256">Endoplasmic reticulum</keyword>
<name>A0A0M3JS69_ANISI</name>
<dbReference type="InterPro" id="IPR005578">
    <property type="entry name" value="Yif1_fam"/>
</dbReference>
<evidence type="ECO:0000256" key="1">
    <source>
        <dbReference type="ARBA" id="ARBA00009727"/>
    </source>
</evidence>
<evidence type="ECO:0000256" key="2">
    <source>
        <dbReference type="ARBA" id="ARBA00022448"/>
    </source>
</evidence>
<keyword evidence="6 9" id="KW-1133">Transmembrane helix</keyword>
<evidence type="ECO:0000256" key="9">
    <source>
        <dbReference type="RuleBase" id="RU368073"/>
    </source>
</evidence>
<keyword evidence="8 9" id="KW-0472">Membrane</keyword>
<evidence type="ECO:0000313" key="11">
    <source>
        <dbReference type="Proteomes" id="UP000267096"/>
    </source>
</evidence>
<dbReference type="PANTHER" id="PTHR14083:SF0">
    <property type="entry name" value="YIP1D-INTERACTING FACTOR 1, ISOFORM C"/>
    <property type="match status" value="1"/>
</dbReference>
<comment type="similarity">
    <text evidence="1 9">Belongs to the YIF1 family.</text>
</comment>
<evidence type="ECO:0000256" key="5">
    <source>
        <dbReference type="ARBA" id="ARBA00022927"/>
    </source>
</evidence>
<evidence type="ECO:0000256" key="8">
    <source>
        <dbReference type="ARBA" id="ARBA00023136"/>
    </source>
</evidence>
<comment type="subcellular location">
    <subcellularLocation>
        <location evidence="9">Endoplasmic reticulum membrane</location>
        <topology evidence="9">Multi-pass membrane protein</topology>
    </subcellularLocation>
    <subcellularLocation>
        <location evidence="9">Golgi apparatus membrane</location>
        <topology evidence="9">Multi-pass membrane protein</topology>
    </subcellularLocation>
</comment>
<evidence type="ECO:0000256" key="7">
    <source>
        <dbReference type="ARBA" id="ARBA00023034"/>
    </source>
</evidence>
<dbReference type="GO" id="GO:0006888">
    <property type="term" value="P:endoplasmic reticulum to Golgi vesicle-mediated transport"/>
    <property type="evidence" value="ECO:0007669"/>
    <property type="project" value="UniProtKB-UniRule"/>
</dbReference>
<dbReference type="Pfam" id="PF03878">
    <property type="entry name" value="YIF1"/>
    <property type="match status" value="2"/>
</dbReference>